<protein>
    <recommendedName>
        <fullName evidence="2">Helicase ATP-binding domain-containing protein</fullName>
    </recommendedName>
</protein>
<dbReference type="InterPro" id="IPR000330">
    <property type="entry name" value="SNF2_N"/>
</dbReference>
<evidence type="ECO:0000313" key="3">
    <source>
        <dbReference type="EMBL" id="KKK88672.1"/>
    </source>
</evidence>
<dbReference type="Pfam" id="PF00176">
    <property type="entry name" value="SNF2-rel_dom"/>
    <property type="match status" value="1"/>
</dbReference>
<feature type="domain" description="Helicase ATP-binding" evidence="2">
    <location>
        <begin position="187"/>
        <end position="301"/>
    </location>
</feature>
<proteinExistence type="predicted"/>
<dbReference type="GO" id="GO:0006281">
    <property type="term" value="P:DNA repair"/>
    <property type="evidence" value="ECO:0007669"/>
    <property type="project" value="TreeGrafter"/>
</dbReference>
<dbReference type="PANTHER" id="PTHR45766">
    <property type="entry name" value="DNA ANNEALING HELICASE AND ENDONUCLEASE ZRANB3 FAMILY MEMBER"/>
    <property type="match status" value="1"/>
</dbReference>
<dbReference type="InterPro" id="IPR038718">
    <property type="entry name" value="SNF2-like_sf"/>
</dbReference>
<dbReference type="PANTHER" id="PTHR45766:SF6">
    <property type="entry name" value="SWI_SNF-RELATED MATRIX-ASSOCIATED ACTIN-DEPENDENT REGULATOR OF CHROMATIN SUBFAMILY A-LIKE PROTEIN 1"/>
    <property type="match status" value="1"/>
</dbReference>
<evidence type="ECO:0000259" key="2">
    <source>
        <dbReference type="PROSITE" id="PS51192"/>
    </source>
</evidence>
<dbReference type="GO" id="GO:0005524">
    <property type="term" value="F:ATP binding"/>
    <property type="evidence" value="ECO:0007669"/>
    <property type="project" value="InterPro"/>
</dbReference>
<keyword evidence="1" id="KW-0378">Hydrolase</keyword>
<dbReference type="InterPro" id="IPR014001">
    <property type="entry name" value="Helicase_ATP-bd"/>
</dbReference>
<gene>
    <name evidence="3" type="ORF">LCGC14_2740800</name>
</gene>
<dbReference type="AlphaFoldDB" id="A0A0F8Z4F7"/>
<dbReference type="SMART" id="SM00487">
    <property type="entry name" value="DEXDc"/>
    <property type="match status" value="1"/>
</dbReference>
<feature type="non-terminal residue" evidence="3">
    <location>
        <position position="301"/>
    </location>
</feature>
<dbReference type="PROSITE" id="PS51192">
    <property type="entry name" value="HELICASE_ATP_BIND_1"/>
    <property type="match status" value="1"/>
</dbReference>
<organism evidence="3">
    <name type="scientific">marine sediment metagenome</name>
    <dbReference type="NCBI Taxonomy" id="412755"/>
    <lineage>
        <taxon>unclassified sequences</taxon>
        <taxon>metagenomes</taxon>
        <taxon>ecological metagenomes</taxon>
    </lineage>
</organism>
<dbReference type="GO" id="GO:0016787">
    <property type="term" value="F:hydrolase activity"/>
    <property type="evidence" value="ECO:0007669"/>
    <property type="project" value="UniProtKB-KW"/>
</dbReference>
<dbReference type="EMBL" id="LAZR01049853">
    <property type="protein sequence ID" value="KKK88672.1"/>
    <property type="molecule type" value="Genomic_DNA"/>
</dbReference>
<dbReference type="InterPro" id="IPR027417">
    <property type="entry name" value="P-loop_NTPase"/>
</dbReference>
<dbReference type="Gene3D" id="3.40.50.10810">
    <property type="entry name" value="Tandem AAA-ATPase domain"/>
    <property type="match status" value="1"/>
</dbReference>
<dbReference type="GO" id="GO:0031297">
    <property type="term" value="P:replication fork processing"/>
    <property type="evidence" value="ECO:0007669"/>
    <property type="project" value="TreeGrafter"/>
</dbReference>
<name>A0A0F8Z4F7_9ZZZZ</name>
<evidence type="ECO:0000256" key="1">
    <source>
        <dbReference type="ARBA" id="ARBA00022801"/>
    </source>
</evidence>
<reference evidence="3" key="1">
    <citation type="journal article" date="2015" name="Nature">
        <title>Complex archaea that bridge the gap between prokaryotes and eukaryotes.</title>
        <authorList>
            <person name="Spang A."/>
            <person name="Saw J.H."/>
            <person name="Jorgensen S.L."/>
            <person name="Zaremba-Niedzwiedzka K."/>
            <person name="Martijn J."/>
            <person name="Lind A.E."/>
            <person name="van Eijk R."/>
            <person name="Schleper C."/>
            <person name="Guy L."/>
            <person name="Ettema T.J."/>
        </authorList>
    </citation>
    <scope>NUCLEOTIDE SEQUENCE</scope>
</reference>
<accession>A0A0F8Z4F7</accession>
<sequence length="301" mass="34391">MAHPSSYQIILTFGKFSGSTLGHVAERAPWYLDWLIGSNLPEVWRIAAAKTMSGESVQALDLPQMTQKWRPHRQSVSGPAGIVLVNKKIAAVKFPYNENFINRIKKEVDGRKWNGDAKCWEFPVVQMPKVVKIFGRDNVKLSRSAEKQYLKEVQRRKDLDVIREKDDSDIDISTKLPLYPFQKVGVEFVNRAGGRAMIADQMGLGKTAEAIGFALVNKCKTLVVCPKSVTLQWSEEIKKFTDKNTTIWTSQTIEGHGNNQFHIINYDAVRKQIKKLRKIKWDLLVCDEATYLKNRRTLRAK</sequence>
<comment type="caution">
    <text evidence="3">The sequence shown here is derived from an EMBL/GenBank/DDBJ whole genome shotgun (WGS) entry which is preliminary data.</text>
</comment>
<dbReference type="SUPFAM" id="SSF52540">
    <property type="entry name" value="P-loop containing nucleoside triphosphate hydrolases"/>
    <property type="match status" value="1"/>
</dbReference>